<keyword evidence="8" id="KW-1185">Reference proteome</keyword>
<keyword evidence="2" id="KW-1003">Cell membrane</keyword>
<feature type="transmembrane region" description="Helical" evidence="6">
    <location>
        <begin position="6"/>
        <end position="27"/>
    </location>
</feature>
<evidence type="ECO:0000256" key="2">
    <source>
        <dbReference type="ARBA" id="ARBA00022475"/>
    </source>
</evidence>
<evidence type="ECO:0000313" key="7">
    <source>
        <dbReference type="EMBL" id="WUG99065.1"/>
    </source>
</evidence>
<keyword evidence="5 6" id="KW-0472">Membrane</keyword>
<reference evidence="7 8" key="1">
    <citation type="submission" date="2022-10" db="EMBL/GenBank/DDBJ databases">
        <title>The complete genomes of actinobacterial strains from the NBC collection.</title>
        <authorList>
            <person name="Joergensen T.S."/>
            <person name="Alvarez Arevalo M."/>
            <person name="Sterndorff E.B."/>
            <person name="Faurdal D."/>
            <person name="Vuksanovic O."/>
            <person name="Mourched A.-S."/>
            <person name="Charusanti P."/>
            <person name="Shaw S."/>
            <person name="Blin K."/>
            <person name="Weber T."/>
        </authorList>
    </citation>
    <scope>NUCLEOTIDE SEQUENCE [LARGE SCALE GENOMIC DNA]</scope>
    <source>
        <strain evidence="7 8">NBC_00456</strain>
    </source>
</reference>
<accession>A0ABZ1P5Q2</accession>
<dbReference type="Pfam" id="PF01810">
    <property type="entry name" value="LysE"/>
    <property type="match status" value="1"/>
</dbReference>
<dbReference type="PIRSF" id="PIRSF006324">
    <property type="entry name" value="LeuE"/>
    <property type="match status" value="1"/>
</dbReference>
<keyword evidence="4 6" id="KW-1133">Transmembrane helix</keyword>
<dbReference type="InterPro" id="IPR001123">
    <property type="entry name" value="LeuE-type"/>
</dbReference>
<name>A0ABZ1P5Q2_STRVL</name>
<evidence type="ECO:0000256" key="6">
    <source>
        <dbReference type="SAM" id="Phobius"/>
    </source>
</evidence>
<organism evidence="7 8">
    <name type="scientific">Streptomyces violaceus</name>
    <name type="common">Streptomyces venezuelae</name>
    <dbReference type="NCBI Taxonomy" id="1936"/>
    <lineage>
        <taxon>Bacteria</taxon>
        <taxon>Bacillati</taxon>
        <taxon>Actinomycetota</taxon>
        <taxon>Actinomycetes</taxon>
        <taxon>Kitasatosporales</taxon>
        <taxon>Streptomycetaceae</taxon>
        <taxon>Streptomyces</taxon>
    </lineage>
</organism>
<gene>
    <name evidence="7" type="ORF">OHB29_42350</name>
</gene>
<evidence type="ECO:0000256" key="5">
    <source>
        <dbReference type="ARBA" id="ARBA00023136"/>
    </source>
</evidence>
<feature type="transmembrane region" description="Helical" evidence="6">
    <location>
        <begin position="199"/>
        <end position="217"/>
    </location>
</feature>
<dbReference type="RefSeq" id="WP_328347490.1">
    <property type="nucleotide sequence ID" value="NZ_CP107906.1"/>
</dbReference>
<dbReference type="PANTHER" id="PTHR30086">
    <property type="entry name" value="ARGININE EXPORTER PROTEIN ARGO"/>
    <property type="match status" value="1"/>
</dbReference>
<evidence type="ECO:0000256" key="1">
    <source>
        <dbReference type="ARBA" id="ARBA00004651"/>
    </source>
</evidence>
<evidence type="ECO:0000256" key="3">
    <source>
        <dbReference type="ARBA" id="ARBA00022692"/>
    </source>
</evidence>
<comment type="subcellular location">
    <subcellularLocation>
        <location evidence="1">Cell membrane</location>
        <topology evidence="1">Multi-pass membrane protein</topology>
    </subcellularLocation>
</comment>
<feature type="transmembrane region" description="Helical" evidence="6">
    <location>
        <begin position="130"/>
        <end position="147"/>
    </location>
</feature>
<proteinExistence type="predicted"/>
<protein>
    <submittedName>
        <fullName evidence="7">LysE family translocator</fullName>
    </submittedName>
</protein>
<evidence type="ECO:0000313" key="8">
    <source>
        <dbReference type="Proteomes" id="UP001341259"/>
    </source>
</evidence>
<feature type="transmembrane region" description="Helical" evidence="6">
    <location>
        <begin position="159"/>
        <end position="183"/>
    </location>
</feature>
<evidence type="ECO:0000256" key="4">
    <source>
        <dbReference type="ARBA" id="ARBA00022989"/>
    </source>
</evidence>
<dbReference type="PANTHER" id="PTHR30086:SF14">
    <property type="entry name" value="HOMOSERINE_HOMOSERINE LACTONE EFFLUX PROTEIN"/>
    <property type="match status" value="1"/>
</dbReference>
<feature type="transmembrane region" description="Helical" evidence="6">
    <location>
        <begin position="48"/>
        <end position="69"/>
    </location>
</feature>
<dbReference type="EMBL" id="CP107906">
    <property type="protein sequence ID" value="WUG99065.1"/>
    <property type="molecule type" value="Genomic_DNA"/>
</dbReference>
<sequence>MITDVEWATFVPSALLLATTPGANQLLTLRNGLRHGMTRAVSACLGRFSAFALMVIAVAAGIGAVLATSAVAFNVIKWCGVASLLWLGARTVLAAVRGQGAAEDRKTADEGDGEKARGGLSSWRLGRQEFLVAATNPKALILFTVFLPQFLPPGAKDAAVLLLVLGAAYIGIEFGCAFAYAALGSRLRSMGITRRSRRWLDALTGVAMLGLAGWLATDSR</sequence>
<keyword evidence="3 6" id="KW-0812">Transmembrane</keyword>
<dbReference type="Proteomes" id="UP001341259">
    <property type="component" value="Chromosome"/>
</dbReference>